<accession>A0A653AY18</accession>
<evidence type="ECO:0000256" key="6">
    <source>
        <dbReference type="ARBA" id="ARBA00023136"/>
    </source>
</evidence>
<dbReference type="Pfam" id="PF04290">
    <property type="entry name" value="DctQ"/>
    <property type="match status" value="1"/>
</dbReference>
<dbReference type="InterPro" id="IPR055348">
    <property type="entry name" value="DctQ"/>
</dbReference>
<dbReference type="GO" id="GO:0005886">
    <property type="term" value="C:plasma membrane"/>
    <property type="evidence" value="ECO:0007669"/>
    <property type="project" value="UniProtKB-SubCell"/>
</dbReference>
<keyword evidence="2 7" id="KW-0813">Transport</keyword>
<dbReference type="OrthoDB" id="6104548at2"/>
<evidence type="ECO:0000256" key="3">
    <source>
        <dbReference type="ARBA" id="ARBA00022475"/>
    </source>
</evidence>
<evidence type="ECO:0000256" key="7">
    <source>
        <dbReference type="RuleBase" id="RU369079"/>
    </source>
</evidence>
<name>A0A653AY18_ECTOL</name>
<proteinExistence type="inferred from homology"/>
<keyword evidence="7" id="KW-0997">Cell inner membrane</keyword>
<keyword evidence="6 7" id="KW-0472">Membrane</keyword>
<feature type="transmembrane region" description="Helical" evidence="7">
    <location>
        <begin position="54"/>
        <end position="73"/>
    </location>
</feature>
<keyword evidence="4 7" id="KW-0812">Transmembrane</keyword>
<comment type="subunit">
    <text evidence="7">The complex comprises the extracytoplasmic solute receptor protein and the two transmembrane proteins.</text>
</comment>
<evidence type="ECO:0000313" key="9">
    <source>
        <dbReference type="EMBL" id="VDN61202.1"/>
    </source>
</evidence>
<comment type="similarity">
    <text evidence="7">Belongs to the TRAP transporter small permease family.</text>
</comment>
<feature type="transmembrane region" description="Helical" evidence="7">
    <location>
        <begin position="135"/>
        <end position="154"/>
    </location>
</feature>
<keyword evidence="5 7" id="KW-1133">Transmembrane helix</keyword>
<keyword evidence="3" id="KW-1003">Cell membrane</keyword>
<evidence type="ECO:0000256" key="5">
    <source>
        <dbReference type="ARBA" id="ARBA00022989"/>
    </source>
</evidence>
<evidence type="ECO:0000256" key="1">
    <source>
        <dbReference type="ARBA" id="ARBA00004651"/>
    </source>
</evidence>
<evidence type="ECO:0000256" key="4">
    <source>
        <dbReference type="ARBA" id="ARBA00022692"/>
    </source>
</evidence>
<dbReference type="GO" id="GO:0022857">
    <property type="term" value="F:transmembrane transporter activity"/>
    <property type="evidence" value="ECO:0007669"/>
    <property type="project" value="UniProtKB-UniRule"/>
</dbReference>
<dbReference type="AlphaFoldDB" id="A0A653AY18"/>
<sequence>MNKLLTLMVSIDKFLMLIIKPVVVVISFLVAVFLAYGIFARAVMGKPVFGLEELVLLGAMWLYMLGAVLASRDRSHLTADFIEVMFKNPKTIQAFRIVAALISLVMAVFFASWSYDLLYWAVIKGQSSTVLKMPWYLSQSSLFVASILFIFYQLRDVLNDINSFRSCSGPDQQQA</sequence>
<evidence type="ECO:0000259" key="8">
    <source>
        <dbReference type="Pfam" id="PF04290"/>
    </source>
</evidence>
<protein>
    <recommendedName>
        <fullName evidence="7">TRAP transporter small permease protein</fullName>
    </recommendedName>
</protein>
<feature type="domain" description="Tripartite ATP-independent periplasmic transporters DctQ component" evidence="8">
    <location>
        <begin position="31"/>
        <end position="161"/>
    </location>
</feature>
<evidence type="ECO:0000256" key="2">
    <source>
        <dbReference type="ARBA" id="ARBA00022448"/>
    </source>
</evidence>
<comment type="subcellular location">
    <subcellularLocation>
        <location evidence="7">Cell inner membrane</location>
        <topology evidence="7">Multi-pass membrane protein</topology>
    </subcellularLocation>
    <subcellularLocation>
        <location evidence="1">Cell membrane</location>
        <topology evidence="1">Multi-pass membrane protein</topology>
    </subcellularLocation>
</comment>
<gene>
    <name evidence="9" type="ORF">POT9AD_0211</name>
</gene>
<comment type="function">
    <text evidence="7">Part of the tripartite ATP-independent periplasmic (TRAP) transport system.</text>
</comment>
<dbReference type="EMBL" id="LR130779">
    <property type="protein sequence ID" value="VDN61202.1"/>
    <property type="molecule type" value="Genomic_DNA"/>
</dbReference>
<organism evidence="9">
    <name type="scientific">Ectopseudomonas oleovorans</name>
    <name type="common">Pseudomonas oleovorans</name>
    <dbReference type="NCBI Taxonomy" id="301"/>
    <lineage>
        <taxon>Bacteria</taxon>
        <taxon>Pseudomonadati</taxon>
        <taxon>Pseudomonadota</taxon>
        <taxon>Gammaproteobacteria</taxon>
        <taxon>Pseudomonadales</taxon>
        <taxon>Pseudomonadaceae</taxon>
        <taxon>Ectopseudomonas</taxon>
    </lineage>
</organism>
<feature type="transmembrane region" description="Helical" evidence="7">
    <location>
        <begin position="94"/>
        <end position="115"/>
    </location>
</feature>
<reference evidence="9" key="1">
    <citation type="submission" date="2018-11" db="EMBL/GenBank/DDBJ databases">
        <authorList>
            <consortium name="Genoscope - CEA"/>
            <person name="William W."/>
        </authorList>
    </citation>
    <scope>NUCLEOTIDE SEQUENCE [LARGE SCALE GENOMIC DNA]</scope>
    <source>
        <strain evidence="9">T9AD</strain>
    </source>
</reference>
<feature type="transmembrane region" description="Helical" evidence="7">
    <location>
        <begin position="21"/>
        <end position="42"/>
    </location>
</feature>